<dbReference type="InterPro" id="IPR036812">
    <property type="entry name" value="NAD(P)_OxRdtase_dom_sf"/>
</dbReference>
<dbReference type="EMBL" id="ML994637">
    <property type="protein sequence ID" value="KAF2184580.1"/>
    <property type="molecule type" value="Genomic_DNA"/>
</dbReference>
<organism evidence="1 2">
    <name type="scientific">Zopfia rhizophila CBS 207.26</name>
    <dbReference type="NCBI Taxonomy" id="1314779"/>
    <lineage>
        <taxon>Eukaryota</taxon>
        <taxon>Fungi</taxon>
        <taxon>Dikarya</taxon>
        <taxon>Ascomycota</taxon>
        <taxon>Pezizomycotina</taxon>
        <taxon>Dothideomycetes</taxon>
        <taxon>Dothideomycetes incertae sedis</taxon>
        <taxon>Zopfiaceae</taxon>
        <taxon>Zopfia</taxon>
    </lineage>
</organism>
<protein>
    <recommendedName>
        <fullName evidence="3">NADP-dependent oxidoreductase domain-containing protein</fullName>
    </recommendedName>
</protein>
<evidence type="ECO:0000313" key="1">
    <source>
        <dbReference type="EMBL" id="KAF2184580.1"/>
    </source>
</evidence>
<keyword evidence="2" id="KW-1185">Reference proteome</keyword>
<sequence length="81" mass="9170">MGVQKGMVVLPKSVTPSRVKSNLEAKELPSDVFEAPNDMETHKRFNVQARWGFDPFEELSNEEVKKIAKEAGLEYLTKFTA</sequence>
<dbReference type="Gene3D" id="3.20.20.100">
    <property type="entry name" value="NADP-dependent oxidoreductase domain"/>
    <property type="match status" value="1"/>
</dbReference>
<dbReference type="AlphaFoldDB" id="A0A6A6E359"/>
<reference evidence="1" key="1">
    <citation type="journal article" date="2020" name="Stud. Mycol.">
        <title>101 Dothideomycetes genomes: a test case for predicting lifestyles and emergence of pathogens.</title>
        <authorList>
            <person name="Haridas S."/>
            <person name="Albert R."/>
            <person name="Binder M."/>
            <person name="Bloem J."/>
            <person name="Labutti K."/>
            <person name="Salamov A."/>
            <person name="Andreopoulos B."/>
            <person name="Baker S."/>
            <person name="Barry K."/>
            <person name="Bills G."/>
            <person name="Bluhm B."/>
            <person name="Cannon C."/>
            <person name="Castanera R."/>
            <person name="Culley D."/>
            <person name="Daum C."/>
            <person name="Ezra D."/>
            <person name="Gonzalez J."/>
            <person name="Henrissat B."/>
            <person name="Kuo A."/>
            <person name="Liang C."/>
            <person name="Lipzen A."/>
            <person name="Lutzoni F."/>
            <person name="Magnuson J."/>
            <person name="Mondo S."/>
            <person name="Nolan M."/>
            <person name="Ohm R."/>
            <person name="Pangilinan J."/>
            <person name="Park H.-J."/>
            <person name="Ramirez L."/>
            <person name="Alfaro M."/>
            <person name="Sun H."/>
            <person name="Tritt A."/>
            <person name="Yoshinaga Y."/>
            <person name="Zwiers L.-H."/>
            <person name="Turgeon B."/>
            <person name="Goodwin S."/>
            <person name="Spatafora J."/>
            <person name="Crous P."/>
            <person name="Grigoriev I."/>
        </authorList>
    </citation>
    <scope>NUCLEOTIDE SEQUENCE</scope>
    <source>
        <strain evidence="1">CBS 207.26</strain>
    </source>
</reference>
<dbReference type="OrthoDB" id="416253at2759"/>
<evidence type="ECO:0000313" key="2">
    <source>
        <dbReference type="Proteomes" id="UP000800200"/>
    </source>
</evidence>
<evidence type="ECO:0008006" key="3">
    <source>
        <dbReference type="Google" id="ProtNLM"/>
    </source>
</evidence>
<accession>A0A6A6E359</accession>
<name>A0A6A6E359_9PEZI</name>
<gene>
    <name evidence="1" type="ORF">K469DRAFT_708761</name>
</gene>
<proteinExistence type="predicted"/>
<dbReference type="Proteomes" id="UP000800200">
    <property type="component" value="Unassembled WGS sequence"/>
</dbReference>